<reference evidence="2 3" key="2">
    <citation type="journal article" date="2011" name="J. Antibiot.">
        <title>Furaquinocins I and J: novel polyketide isoprenoid hybrid compounds from Streptomyces reveromyceticus SN-593.</title>
        <authorList>
            <person name="Panthee S."/>
            <person name="Takahashi S."/>
            <person name="Takagi H."/>
            <person name="Nogawa T."/>
            <person name="Oowada E."/>
            <person name="Uramoto M."/>
            <person name="Osada H."/>
        </authorList>
    </citation>
    <scope>NUCLEOTIDE SEQUENCE [LARGE SCALE GENOMIC DNA]</scope>
    <source>
        <strain evidence="2 3">SN-593</strain>
    </source>
</reference>
<dbReference type="InterPro" id="IPR010982">
    <property type="entry name" value="Lambda_DNA-bd_dom_sf"/>
</dbReference>
<dbReference type="InterPro" id="IPR001387">
    <property type="entry name" value="Cro/C1-type_HTH"/>
</dbReference>
<reference evidence="2 3" key="3">
    <citation type="journal article" date="2011" name="Nat. Chem. Biol.">
        <title>Reveromycin A biosynthesis uses RevG and RevJ for stereospecific spiroacetal formation.</title>
        <authorList>
            <person name="Takahashi S."/>
            <person name="Toyoda A."/>
            <person name="Sekiyama Y."/>
            <person name="Takagi H."/>
            <person name="Nogawa T."/>
            <person name="Uramoto M."/>
            <person name="Suzuki R."/>
            <person name="Koshino H."/>
            <person name="Kumano T."/>
            <person name="Panthee S."/>
            <person name="Dairi T."/>
            <person name="Ishikawa J."/>
            <person name="Ikeda H."/>
            <person name="Sakaki Y."/>
            <person name="Osada H."/>
        </authorList>
    </citation>
    <scope>NUCLEOTIDE SEQUENCE [LARGE SCALE GENOMIC DNA]</scope>
    <source>
        <strain evidence="2 3">SN-593</strain>
    </source>
</reference>
<dbReference type="KEGG" id="arev:RVR_1560"/>
<dbReference type="SMART" id="SM00530">
    <property type="entry name" value="HTH_XRE"/>
    <property type="match status" value="1"/>
</dbReference>
<dbReference type="SUPFAM" id="SSF47413">
    <property type="entry name" value="lambda repressor-like DNA-binding domains"/>
    <property type="match status" value="1"/>
</dbReference>
<accession>A0A7U3UPE2</accession>
<evidence type="ECO:0000313" key="3">
    <source>
        <dbReference type="Proteomes" id="UP000595703"/>
    </source>
</evidence>
<dbReference type="GO" id="GO:0003677">
    <property type="term" value="F:DNA binding"/>
    <property type="evidence" value="ECO:0007669"/>
    <property type="project" value="UniProtKB-KW"/>
</dbReference>
<protein>
    <submittedName>
        <fullName evidence="2">Putative DNA-binding protein</fullName>
    </submittedName>
</protein>
<dbReference type="InterPro" id="IPR043917">
    <property type="entry name" value="DUF5753"/>
</dbReference>
<dbReference type="Proteomes" id="UP000595703">
    <property type="component" value="Chromosome"/>
</dbReference>
<keyword evidence="3" id="KW-1185">Reference proteome</keyword>
<dbReference type="Gene3D" id="1.10.260.40">
    <property type="entry name" value="lambda repressor-like DNA-binding domains"/>
    <property type="match status" value="1"/>
</dbReference>
<dbReference type="EMBL" id="AP018365">
    <property type="protein sequence ID" value="BBA96317.1"/>
    <property type="molecule type" value="Genomic_DNA"/>
</dbReference>
<dbReference type="CDD" id="cd00093">
    <property type="entry name" value="HTH_XRE"/>
    <property type="match status" value="1"/>
</dbReference>
<dbReference type="AlphaFoldDB" id="A0A7U3UPE2"/>
<evidence type="ECO:0000259" key="1">
    <source>
        <dbReference type="PROSITE" id="PS50943"/>
    </source>
</evidence>
<evidence type="ECO:0000313" key="2">
    <source>
        <dbReference type="EMBL" id="BBA96317.1"/>
    </source>
</evidence>
<reference evidence="2 3" key="1">
    <citation type="journal article" date="2010" name="J. Bacteriol.">
        <title>Biochemical characterization of a novel indole prenyltransferase from Streptomyces sp. SN-593.</title>
        <authorList>
            <person name="Takahashi S."/>
            <person name="Takagi H."/>
            <person name="Toyoda A."/>
            <person name="Uramoto M."/>
            <person name="Nogawa T."/>
            <person name="Ueki M."/>
            <person name="Sakaki Y."/>
            <person name="Osada H."/>
        </authorList>
    </citation>
    <scope>NUCLEOTIDE SEQUENCE [LARGE SCALE GENOMIC DNA]</scope>
    <source>
        <strain evidence="2 3">SN-593</strain>
    </source>
</reference>
<feature type="domain" description="HTH cro/C1-type" evidence="1">
    <location>
        <begin position="14"/>
        <end position="68"/>
    </location>
</feature>
<keyword evidence="2" id="KW-0238">DNA-binding</keyword>
<sequence>MDPSVTRRKLRMELRRARERAGLTQREAARTLDWSPSKVIRIETGQVGVSVTDARALAHLYGVTEQQQVDELVEAARESRKSSWWAKYHDVLSASFGQYLGLEGAANGVSVYHPVVVPGHVQTCGYAEALLAPRVEPARAARLARLRAERQEHMLDSGGTAGLSFVIDEAALRRRIGGPEVMRGQLDRLLEVAEFPRVDLMVLPLDFGAHYSTMGGFVLLGFSDDADLLYLEHATGSVTTGNDLSLLARYQECFEALTAGALHGQDACALIERAKGEIGRS</sequence>
<proteinExistence type="predicted"/>
<dbReference type="Pfam" id="PF19054">
    <property type="entry name" value="DUF5753"/>
    <property type="match status" value="1"/>
</dbReference>
<dbReference type="Pfam" id="PF13560">
    <property type="entry name" value="HTH_31"/>
    <property type="match status" value="1"/>
</dbReference>
<name>A0A7U3UPE2_9ACTN</name>
<reference evidence="2 3" key="4">
    <citation type="journal article" date="2020" name="Sci. Rep.">
        <title>beta-carboline chemical signals induce reveromycin production through a LuxR family regulator in Streptomyces sp. SN-593.</title>
        <authorList>
            <person name="Panthee S."/>
            <person name="Kito N."/>
            <person name="Hayashi T."/>
            <person name="Shimizu T."/>
            <person name="Ishikawa J."/>
            <person name="Hamamoto H."/>
            <person name="Osada H."/>
            <person name="Takahashi S."/>
        </authorList>
    </citation>
    <scope>NUCLEOTIDE SEQUENCE [LARGE SCALE GENOMIC DNA]</scope>
    <source>
        <strain evidence="2 3">SN-593</strain>
    </source>
</reference>
<dbReference type="PROSITE" id="PS50943">
    <property type="entry name" value="HTH_CROC1"/>
    <property type="match status" value="1"/>
</dbReference>
<gene>
    <name evidence="2" type="ORF">RVR_1560</name>
</gene>
<organism evidence="2 3">
    <name type="scientific">Actinacidiphila reveromycinica</name>
    <dbReference type="NCBI Taxonomy" id="659352"/>
    <lineage>
        <taxon>Bacteria</taxon>
        <taxon>Bacillati</taxon>
        <taxon>Actinomycetota</taxon>
        <taxon>Actinomycetes</taxon>
        <taxon>Kitasatosporales</taxon>
        <taxon>Streptomycetaceae</taxon>
        <taxon>Actinacidiphila</taxon>
    </lineage>
</organism>